<dbReference type="Proteomes" id="UP000829494">
    <property type="component" value="Chromosome"/>
</dbReference>
<keyword evidence="2" id="KW-0732">Signal</keyword>
<dbReference type="GeneID" id="66857659"/>
<dbReference type="Pfam" id="PF00144">
    <property type="entry name" value="Beta-lactamase"/>
    <property type="match status" value="1"/>
</dbReference>
<dbReference type="Gene3D" id="3.40.710.10">
    <property type="entry name" value="DD-peptidase/beta-lactamase superfamily"/>
    <property type="match status" value="1"/>
</dbReference>
<evidence type="ECO:0000313" key="5">
    <source>
        <dbReference type="Proteomes" id="UP000829494"/>
    </source>
</evidence>
<organism evidence="4 5">
    <name type="scientific">Streptomyces rimosus subsp. rimosus</name>
    <dbReference type="NCBI Taxonomy" id="132474"/>
    <lineage>
        <taxon>Bacteria</taxon>
        <taxon>Bacillati</taxon>
        <taxon>Actinomycetota</taxon>
        <taxon>Actinomycetes</taxon>
        <taxon>Kitasatosporales</taxon>
        <taxon>Streptomycetaceae</taxon>
        <taxon>Streptomyces</taxon>
    </lineage>
</organism>
<evidence type="ECO:0000259" key="3">
    <source>
        <dbReference type="Pfam" id="PF00144"/>
    </source>
</evidence>
<feature type="compositionally biased region" description="Basic and acidic residues" evidence="1">
    <location>
        <begin position="36"/>
        <end position="52"/>
    </location>
</feature>
<dbReference type="PANTHER" id="PTHR46825">
    <property type="entry name" value="D-ALANYL-D-ALANINE-CARBOXYPEPTIDASE/ENDOPEPTIDASE AMPH"/>
    <property type="match status" value="1"/>
</dbReference>
<keyword evidence="4" id="KW-0378">Hydrolase</keyword>
<dbReference type="GO" id="GO:0009002">
    <property type="term" value="F:serine-type D-Ala-D-Ala carboxypeptidase activity"/>
    <property type="evidence" value="ECO:0007669"/>
    <property type="project" value="UniProtKB-EC"/>
</dbReference>
<protein>
    <submittedName>
        <fullName evidence="4">D-alanyl-D-alanine carboxypeptidase</fullName>
        <ecNumber evidence="4">3.4.16.4</ecNumber>
    </submittedName>
</protein>
<name>A0ABY3YZ24_STRRM</name>
<dbReference type="PANTHER" id="PTHR46825:SF7">
    <property type="entry name" value="D-ALANYL-D-ALANINE CARBOXYPEPTIDASE"/>
    <property type="match status" value="1"/>
</dbReference>
<evidence type="ECO:0000256" key="1">
    <source>
        <dbReference type="SAM" id="MobiDB-lite"/>
    </source>
</evidence>
<dbReference type="InterPro" id="IPR001466">
    <property type="entry name" value="Beta-lactam-related"/>
</dbReference>
<keyword evidence="5" id="KW-1185">Reference proteome</keyword>
<accession>A0ABY3YZ24</accession>
<evidence type="ECO:0000256" key="2">
    <source>
        <dbReference type="SAM" id="SignalP"/>
    </source>
</evidence>
<dbReference type="SUPFAM" id="SSF56601">
    <property type="entry name" value="beta-lactamase/transpeptidase-like"/>
    <property type="match status" value="1"/>
</dbReference>
<gene>
    <name evidence="4" type="ORF">SRIMR7_13895</name>
</gene>
<dbReference type="InterPro" id="IPR050491">
    <property type="entry name" value="AmpC-like"/>
</dbReference>
<keyword evidence="4" id="KW-0121">Carboxypeptidase</keyword>
<reference evidence="4 5" key="1">
    <citation type="submission" date="2022-03" db="EMBL/GenBank/DDBJ databases">
        <title>Complete genome of Streptomyces rimosus ssp. rimosus R7 (=ATCC 10970).</title>
        <authorList>
            <person name="Beganovic S."/>
            <person name="Ruckert C."/>
            <person name="Busche T."/>
            <person name="Kalinowski J."/>
            <person name="Wittmann C."/>
        </authorList>
    </citation>
    <scope>NUCLEOTIDE SEQUENCE [LARGE SCALE GENOMIC DNA]</scope>
    <source>
        <strain evidence="4 5">R7</strain>
    </source>
</reference>
<sequence>MRCKNSRLSSTTRATAFALALTAVLATGPAAAATAPDHRTNGNRADGLRPDGHQATQDALRAVVEQGGLPGVAAEARDGLGRWFGSAGYADTGTRRERTRAEHFRAASITKTFIATVLLQLEEEGALSLDDTVEKWLPGVVRGNGNDGRAITLRQLLNHTSGLFNYTSDPEFADHTSGPGFPGHRYTTYRPADLVALAMKRPPRDASGTASYSNTNYVLAGMIIEKMTGHSYAHEVQRRILTPLKLRETSFPGVRPWMPLPHPTAYSRLHQRQPDAPVVDATAQNMSWLGAAGEIISTTGDLNTFFRALTQGQLLGPEAMRKMFTTVPADTGGWRYGLGIESVTLSCGVTVVGKTGRANGSVSGVVGTTDGRHQLTFNINGDWLGDAASYVGVVEAEFCGERNGWAGTPYAP</sequence>
<dbReference type="EC" id="3.4.16.4" evidence="4"/>
<feature type="region of interest" description="Disordered" evidence="1">
    <location>
        <begin position="30"/>
        <end position="52"/>
    </location>
</feature>
<dbReference type="InterPro" id="IPR012338">
    <property type="entry name" value="Beta-lactam/transpept-like"/>
</dbReference>
<evidence type="ECO:0000313" key="4">
    <source>
        <dbReference type="EMBL" id="UNZ03243.1"/>
    </source>
</evidence>
<dbReference type="RefSeq" id="WP_003985054.1">
    <property type="nucleotide sequence ID" value="NZ_CP043497.1"/>
</dbReference>
<feature type="domain" description="Beta-lactamase-related" evidence="3">
    <location>
        <begin position="58"/>
        <end position="365"/>
    </location>
</feature>
<feature type="signal peptide" evidence="2">
    <location>
        <begin position="1"/>
        <end position="32"/>
    </location>
</feature>
<dbReference type="EMBL" id="CP094298">
    <property type="protein sequence ID" value="UNZ03243.1"/>
    <property type="molecule type" value="Genomic_DNA"/>
</dbReference>
<feature type="chain" id="PRO_5045857444" evidence="2">
    <location>
        <begin position="33"/>
        <end position="412"/>
    </location>
</feature>
<keyword evidence="4" id="KW-0645">Protease</keyword>
<proteinExistence type="predicted"/>